<organism evidence="1 2">
    <name type="scientific">Entomophthora muscae</name>
    <dbReference type="NCBI Taxonomy" id="34485"/>
    <lineage>
        <taxon>Eukaryota</taxon>
        <taxon>Fungi</taxon>
        <taxon>Fungi incertae sedis</taxon>
        <taxon>Zoopagomycota</taxon>
        <taxon>Entomophthoromycotina</taxon>
        <taxon>Entomophthoromycetes</taxon>
        <taxon>Entomophthorales</taxon>
        <taxon>Entomophthoraceae</taxon>
        <taxon>Entomophthora</taxon>
    </lineage>
</organism>
<evidence type="ECO:0000313" key="2">
    <source>
        <dbReference type="Proteomes" id="UP001165960"/>
    </source>
</evidence>
<reference evidence="1" key="1">
    <citation type="submission" date="2022-04" db="EMBL/GenBank/DDBJ databases">
        <title>Genome of the entomopathogenic fungus Entomophthora muscae.</title>
        <authorList>
            <person name="Elya C."/>
            <person name="Lovett B.R."/>
            <person name="Lee E."/>
            <person name="Macias A.M."/>
            <person name="Hajek A.E."/>
            <person name="De Bivort B.L."/>
            <person name="Kasson M.T."/>
            <person name="De Fine Licht H.H."/>
            <person name="Stajich J.E."/>
        </authorList>
    </citation>
    <scope>NUCLEOTIDE SEQUENCE</scope>
    <source>
        <strain evidence="1">Berkeley</strain>
    </source>
</reference>
<dbReference type="EMBL" id="QTSX02002249">
    <property type="protein sequence ID" value="KAJ9076752.1"/>
    <property type="molecule type" value="Genomic_DNA"/>
</dbReference>
<dbReference type="Proteomes" id="UP001165960">
    <property type="component" value="Unassembled WGS sequence"/>
</dbReference>
<gene>
    <name evidence="1" type="ORF">DSO57_1023160</name>
</gene>
<proteinExistence type="predicted"/>
<evidence type="ECO:0000313" key="1">
    <source>
        <dbReference type="EMBL" id="KAJ9076752.1"/>
    </source>
</evidence>
<comment type="caution">
    <text evidence="1">The sequence shown here is derived from an EMBL/GenBank/DDBJ whole genome shotgun (WGS) entry which is preliminary data.</text>
</comment>
<protein>
    <submittedName>
        <fullName evidence="1">Uncharacterized protein</fullName>
    </submittedName>
</protein>
<accession>A0ACC2TQG7</accession>
<keyword evidence="2" id="KW-1185">Reference proteome</keyword>
<name>A0ACC2TQG7_9FUNG</name>
<sequence>MSTEQQLTRRIDLRIIPLAFVLNLASFLDRVNIGQARLYGIEADLGVGPQEYAWILSGFFIGYVVFEVPSNLIMKRASPPVWIGSIMICWGITTACTAAVKGFEGLLAVRLVLGLAEAGFFPGMIHYLSFWYTRQQQGVRIAILNSSTSLACAISGPLSYCFGGLEGVFGLHSWQWLFIAEGVPTVLLGMLVWIVLPNTPLSAPWLTKQESTLLQERLAESNVDLQTRRFDSKQFVGVFLDYKIYLFMLMFYGSMCPMYSIALLLPTIIRDLGFEPKTSMLLTAPPYLVAIICNILLAWNSDRTMNRGFHVCGAALFATMGFVAMLVFETTLPRYLALCMIACGVCSISSPVLSWSNNTFIGSTRAATTAALVIMSASIGGIVASHLYLESEGPRYLQSNTINIINLLATIAISFILRFAFKYENMKLSQTNQSGDPHQFRYTL</sequence>